<evidence type="ECO:0000256" key="2">
    <source>
        <dbReference type="ARBA" id="ARBA00022491"/>
    </source>
</evidence>
<keyword evidence="10" id="KW-1185">Reference proteome</keyword>
<evidence type="ECO:0000313" key="9">
    <source>
        <dbReference type="EMBL" id="EEF61732.1"/>
    </source>
</evidence>
<evidence type="ECO:0000256" key="8">
    <source>
        <dbReference type="PIRSR" id="PIRSR602481-2"/>
    </source>
</evidence>
<dbReference type="Gene3D" id="1.10.10.10">
    <property type="entry name" value="Winged helix-like DNA-binding domain superfamily/Winged helix DNA-binding domain"/>
    <property type="match status" value="1"/>
</dbReference>
<keyword evidence="2" id="KW-0678">Repressor</keyword>
<evidence type="ECO:0000256" key="5">
    <source>
        <dbReference type="ARBA" id="ARBA00023125"/>
    </source>
</evidence>
<dbReference type="RefSeq" id="WP_007414266.1">
    <property type="nucleotide sequence ID" value="NZ_ABOX02000008.1"/>
</dbReference>
<comment type="cofactor">
    <cofactor evidence="8">
        <name>Mn(2+)</name>
        <dbReference type="ChEBI" id="CHEBI:29035"/>
    </cofactor>
    <cofactor evidence="8">
        <name>Fe(2+)</name>
        <dbReference type="ChEBI" id="CHEBI:29033"/>
    </cofactor>
    <text evidence="8">Binds 1 Mn(2+) or Fe(2+) ion per subunit.</text>
</comment>
<dbReference type="AlphaFoldDB" id="B9XEL8"/>
<evidence type="ECO:0000256" key="7">
    <source>
        <dbReference type="PIRSR" id="PIRSR602481-1"/>
    </source>
</evidence>
<feature type="binding site" evidence="7">
    <location>
        <position position="139"/>
    </location>
    <ligand>
        <name>Zn(2+)</name>
        <dbReference type="ChEBI" id="CHEBI:29105"/>
    </ligand>
</feature>
<evidence type="ECO:0000256" key="3">
    <source>
        <dbReference type="ARBA" id="ARBA00022833"/>
    </source>
</evidence>
<dbReference type="GO" id="GO:0000976">
    <property type="term" value="F:transcription cis-regulatory region binding"/>
    <property type="evidence" value="ECO:0007669"/>
    <property type="project" value="TreeGrafter"/>
</dbReference>
<proteinExistence type="inferred from homology"/>
<dbReference type="InterPro" id="IPR043135">
    <property type="entry name" value="Fur_C"/>
</dbReference>
<evidence type="ECO:0000256" key="4">
    <source>
        <dbReference type="ARBA" id="ARBA00023015"/>
    </source>
</evidence>
<organism evidence="9 10">
    <name type="scientific">Pedosphaera parvula (strain Ellin514)</name>
    <dbReference type="NCBI Taxonomy" id="320771"/>
    <lineage>
        <taxon>Bacteria</taxon>
        <taxon>Pseudomonadati</taxon>
        <taxon>Verrucomicrobiota</taxon>
        <taxon>Pedosphaerae</taxon>
        <taxon>Pedosphaerales</taxon>
        <taxon>Pedosphaeraceae</taxon>
        <taxon>Pedosphaera</taxon>
    </lineage>
</organism>
<comment type="cofactor">
    <cofactor evidence="7">
        <name>Zn(2+)</name>
        <dbReference type="ChEBI" id="CHEBI:29105"/>
    </cofactor>
    <text evidence="7">Binds 1 zinc ion per subunit.</text>
</comment>
<evidence type="ECO:0000256" key="1">
    <source>
        <dbReference type="ARBA" id="ARBA00007957"/>
    </source>
</evidence>
<dbReference type="InterPro" id="IPR036388">
    <property type="entry name" value="WH-like_DNA-bd_sf"/>
</dbReference>
<comment type="caution">
    <text evidence="9">The sequence shown here is derived from an EMBL/GenBank/DDBJ whole genome shotgun (WGS) entry which is preliminary data.</text>
</comment>
<evidence type="ECO:0000313" key="10">
    <source>
        <dbReference type="Proteomes" id="UP000003688"/>
    </source>
</evidence>
<dbReference type="GO" id="GO:0003700">
    <property type="term" value="F:DNA-binding transcription factor activity"/>
    <property type="evidence" value="ECO:0007669"/>
    <property type="project" value="InterPro"/>
</dbReference>
<sequence length="148" mass="16840">MSADNHSALDHQLNERLATSGFRFTPQRQHVYNVLLEKRDHPTVEEVFIRSKHGMPDISMATVYNCLDALVTCGLVRHVNLDRSATRYCPNMKEHCHFHCDSCGGIYDVDVLAENNPAGLKIPDGFRVKHFDISIRGLCRDCSNKEQK</sequence>
<keyword evidence="6" id="KW-0804">Transcription</keyword>
<feature type="binding site" evidence="7">
    <location>
        <position position="100"/>
    </location>
    <ligand>
        <name>Zn(2+)</name>
        <dbReference type="ChEBI" id="CHEBI:29105"/>
    </ligand>
</feature>
<reference evidence="9 10" key="1">
    <citation type="journal article" date="2011" name="J. Bacteriol.">
        <title>Genome sequence of 'Pedosphaera parvula' Ellin514, an aerobic Verrucomicrobial isolate from pasture soil.</title>
        <authorList>
            <person name="Kant R."/>
            <person name="van Passel M.W."/>
            <person name="Sangwan P."/>
            <person name="Palva A."/>
            <person name="Lucas S."/>
            <person name="Copeland A."/>
            <person name="Lapidus A."/>
            <person name="Glavina Del Rio T."/>
            <person name="Dalin E."/>
            <person name="Tice H."/>
            <person name="Bruce D."/>
            <person name="Goodwin L."/>
            <person name="Pitluck S."/>
            <person name="Chertkov O."/>
            <person name="Larimer F.W."/>
            <person name="Land M.L."/>
            <person name="Hauser L."/>
            <person name="Brettin T.S."/>
            <person name="Detter J.C."/>
            <person name="Han S."/>
            <person name="de Vos W.M."/>
            <person name="Janssen P.H."/>
            <person name="Smidt H."/>
        </authorList>
    </citation>
    <scope>NUCLEOTIDE SEQUENCE [LARGE SCALE GENOMIC DNA]</scope>
    <source>
        <strain evidence="9 10">Ellin514</strain>
    </source>
</reference>
<dbReference type="PANTHER" id="PTHR33202:SF7">
    <property type="entry name" value="FERRIC UPTAKE REGULATION PROTEIN"/>
    <property type="match status" value="1"/>
</dbReference>
<dbReference type="GO" id="GO:0045892">
    <property type="term" value="P:negative regulation of DNA-templated transcription"/>
    <property type="evidence" value="ECO:0007669"/>
    <property type="project" value="TreeGrafter"/>
</dbReference>
<dbReference type="GO" id="GO:1900376">
    <property type="term" value="P:regulation of secondary metabolite biosynthetic process"/>
    <property type="evidence" value="ECO:0007669"/>
    <property type="project" value="TreeGrafter"/>
</dbReference>
<dbReference type="InterPro" id="IPR002481">
    <property type="entry name" value="FUR"/>
</dbReference>
<dbReference type="CDD" id="cd07153">
    <property type="entry name" value="Fur_like"/>
    <property type="match status" value="1"/>
</dbReference>
<dbReference type="EMBL" id="ABOX02000008">
    <property type="protein sequence ID" value="EEF61732.1"/>
    <property type="molecule type" value="Genomic_DNA"/>
</dbReference>
<keyword evidence="4" id="KW-0805">Transcription regulation</keyword>
<comment type="similarity">
    <text evidence="1">Belongs to the Fur family.</text>
</comment>
<dbReference type="InterPro" id="IPR036390">
    <property type="entry name" value="WH_DNA-bd_sf"/>
</dbReference>
<accession>B9XEL8</accession>
<keyword evidence="8" id="KW-0408">Iron</keyword>
<protein>
    <submittedName>
        <fullName evidence="9">Ferric uptake regulator, Fur family</fullName>
    </submittedName>
</protein>
<dbReference type="Proteomes" id="UP000003688">
    <property type="component" value="Unassembled WGS sequence"/>
</dbReference>
<name>B9XEL8_PEDPL</name>
<keyword evidence="3 7" id="KW-0862">Zinc</keyword>
<dbReference type="OrthoDB" id="8659436at2"/>
<keyword evidence="7" id="KW-0479">Metal-binding</keyword>
<dbReference type="PANTHER" id="PTHR33202">
    <property type="entry name" value="ZINC UPTAKE REGULATION PROTEIN"/>
    <property type="match status" value="1"/>
</dbReference>
<dbReference type="Gene3D" id="3.30.1490.190">
    <property type="match status" value="1"/>
</dbReference>
<dbReference type="STRING" id="320771.Cflav_PD4772"/>
<feature type="binding site" evidence="7">
    <location>
        <position position="142"/>
    </location>
    <ligand>
        <name>Zn(2+)</name>
        <dbReference type="ChEBI" id="CHEBI:29105"/>
    </ligand>
</feature>
<keyword evidence="5" id="KW-0238">DNA-binding</keyword>
<evidence type="ECO:0000256" key="6">
    <source>
        <dbReference type="ARBA" id="ARBA00023163"/>
    </source>
</evidence>
<dbReference type="SUPFAM" id="SSF46785">
    <property type="entry name" value="Winged helix' DNA-binding domain"/>
    <property type="match status" value="1"/>
</dbReference>
<gene>
    <name evidence="9" type="ORF">Cflav_PD4772</name>
</gene>
<feature type="binding site" evidence="8">
    <location>
        <position position="114"/>
    </location>
    <ligand>
        <name>Fe cation</name>
        <dbReference type="ChEBI" id="CHEBI:24875"/>
    </ligand>
</feature>
<feature type="binding site" evidence="7">
    <location>
        <position position="103"/>
    </location>
    <ligand>
        <name>Zn(2+)</name>
        <dbReference type="ChEBI" id="CHEBI:29105"/>
    </ligand>
</feature>
<dbReference type="GO" id="GO:0008270">
    <property type="term" value="F:zinc ion binding"/>
    <property type="evidence" value="ECO:0007669"/>
    <property type="project" value="TreeGrafter"/>
</dbReference>
<dbReference type="Pfam" id="PF01475">
    <property type="entry name" value="FUR"/>
    <property type="match status" value="1"/>
</dbReference>